<evidence type="ECO:0000313" key="2">
    <source>
        <dbReference type="Proteomes" id="UP001433071"/>
    </source>
</evidence>
<reference evidence="1 2" key="1">
    <citation type="journal article" date="2024" name="Proc. Natl. Acad. Sci. U.S.A.">
        <title>The evolutionary genomics of adaptation to stress in wild rhizobium bacteria.</title>
        <authorList>
            <person name="Kehlet-Delgado H."/>
            <person name="Montoya A.P."/>
            <person name="Jensen K.T."/>
            <person name="Wendlandt C.E."/>
            <person name="Dexheimer C."/>
            <person name="Roberts M."/>
            <person name="Torres Martinez L."/>
            <person name="Friesen M.L."/>
            <person name="Griffitts J.S."/>
            <person name="Porter S.S."/>
        </authorList>
    </citation>
    <scope>NUCLEOTIDE SEQUENCE [LARGE SCALE GENOMIC DNA]</scope>
    <source>
        <strain evidence="1 2">M0641</strain>
    </source>
</reference>
<keyword evidence="2" id="KW-1185">Reference proteome</keyword>
<dbReference type="Proteomes" id="UP001433071">
    <property type="component" value="Unassembled WGS sequence"/>
</dbReference>
<name>A0ABV1Z9B6_9HYPH</name>
<dbReference type="EMBL" id="JAMYQB010000041">
    <property type="protein sequence ID" value="MER9408320.1"/>
    <property type="molecule type" value="Genomic_DNA"/>
</dbReference>
<comment type="caution">
    <text evidence="1">The sequence shown here is derived from an EMBL/GenBank/DDBJ whole genome shotgun (WGS) entry which is preliminary data.</text>
</comment>
<dbReference type="Gene3D" id="1.10.287.660">
    <property type="entry name" value="Helix hairpin bin"/>
    <property type="match status" value="1"/>
</dbReference>
<gene>
    <name evidence="1" type="ORF">NKI36_30465</name>
</gene>
<proteinExistence type="predicted"/>
<dbReference type="InterPro" id="IPR029012">
    <property type="entry name" value="Helix_hairpin_bin_sf"/>
</dbReference>
<sequence>MQLRPCRGSPGKWTEIEEVAQVTSSVFAELDGAKRALAARKKLR</sequence>
<accession>A0ABV1Z9B6</accession>
<organism evidence="1 2">
    <name type="scientific">Mesorhizobium caraganae</name>
    <dbReference type="NCBI Taxonomy" id="483206"/>
    <lineage>
        <taxon>Bacteria</taxon>
        <taxon>Pseudomonadati</taxon>
        <taxon>Pseudomonadota</taxon>
        <taxon>Alphaproteobacteria</taxon>
        <taxon>Hyphomicrobiales</taxon>
        <taxon>Phyllobacteriaceae</taxon>
        <taxon>Mesorhizobium</taxon>
    </lineage>
</organism>
<evidence type="ECO:0000313" key="1">
    <source>
        <dbReference type="EMBL" id="MER9408320.1"/>
    </source>
</evidence>
<protein>
    <submittedName>
        <fullName evidence="1">Uncharacterized protein</fullName>
    </submittedName>
</protein>